<dbReference type="PROSITE" id="PS00262">
    <property type="entry name" value="INSULIN"/>
    <property type="match status" value="1"/>
</dbReference>
<dbReference type="InterPro" id="IPR036438">
    <property type="entry name" value="Insulin-like_sf"/>
</dbReference>
<evidence type="ECO:0008006" key="4">
    <source>
        <dbReference type="Google" id="ProtNLM"/>
    </source>
</evidence>
<sequence>MKKKYLILHYLSVCITCNLIAQRRNERDGIMKLCPSGGKQNWKKDVYRPLSIIEMMHYCCNVGCKIKNLLPYCDPFAN</sequence>
<dbReference type="WBParaSite" id="maker-PairedContig_1444-snap-gene-0.15-mRNA-1">
    <property type="protein sequence ID" value="maker-PairedContig_1444-snap-gene-0.15-mRNA-1"/>
    <property type="gene ID" value="maker-PairedContig_1444-snap-gene-0.15"/>
</dbReference>
<proteinExistence type="inferred from homology"/>
<name>A0A1I8ECT7_WUCBA</name>
<evidence type="ECO:0000256" key="1">
    <source>
        <dbReference type="ARBA" id="ARBA00009034"/>
    </source>
</evidence>
<dbReference type="AlphaFoldDB" id="A0A1I8ECT7"/>
<reference evidence="3" key="1">
    <citation type="submission" date="2016-11" db="UniProtKB">
        <authorList>
            <consortium name="WormBaseParasite"/>
        </authorList>
    </citation>
    <scope>IDENTIFICATION</scope>
    <source>
        <strain evidence="3">pt0022</strain>
    </source>
</reference>
<evidence type="ECO:0000313" key="3">
    <source>
        <dbReference type="WBParaSite" id="maker-PairedContig_1444-snap-gene-0.15-mRNA-1"/>
    </source>
</evidence>
<keyword evidence="2" id="KW-0732">Signal</keyword>
<protein>
    <recommendedName>
        <fullName evidence="4">Insulin-like domain-containing protein</fullName>
    </recommendedName>
</protein>
<comment type="similarity">
    <text evidence="1">Belongs to the insulin family.</text>
</comment>
<organism evidence="3">
    <name type="scientific">Wuchereria bancrofti</name>
    <dbReference type="NCBI Taxonomy" id="6293"/>
    <lineage>
        <taxon>Eukaryota</taxon>
        <taxon>Metazoa</taxon>
        <taxon>Ecdysozoa</taxon>
        <taxon>Nematoda</taxon>
        <taxon>Chromadorea</taxon>
        <taxon>Rhabditida</taxon>
        <taxon>Spirurina</taxon>
        <taxon>Spiruromorpha</taxon>
        <taxon>Filarioidea</taxon>
        <taxon>Onchocercidae</taxon>
        <taxon>Wuchereria</taxon>
    </lineage>
</organism>
<evidence type="ECO:0000256" key="2">
    <source>
        <dbReference type="ARBA" id="ARBA00022729"/>
    </source>
</evidence>
<dbReference type="SUPFAM" id="SSF56994">
    <property type="entry name" value="Insulin-like"/>
    <property type="match status" value="1"/>
</dbReference>
<dbReference type="InterPro" id="IPR022353">
    <property type="entry name" value="Insulin_CS"/>
</dbReference>
<accession>A0A1I8ECT7</accession>